<evidence type="ECO:0000256" key="10">
    <source>
        <dbReference type="ARBA" id="ARBA00039382"/>
    </source>
</evidence>
<dbReference type="CDD" id="cd06579">
    <property type="entry name" value="TM_PBP1_transp_AraH_like"/>
    <property type="match status" value="1"/>
</dbReference>
<dbReference type="EMBL" id="JBBMFE010000012">
    <property type="protein sequence ID" value="MEQ2473278.1"/>
    <property type="molecule type" value="Genomic_DNA"/>
</dbReference>
<evidence type="ECO:0000256" key="9">
    <source>
        <dbReference type="ARBA" id="ARBA00025439"/>
    </source>
</evidence>
<sequence>MNEQAVKTGKSGSLRKIFGSDEFGVFLPLLGIIVVTTVLRPDFLSVSNFSAMLGQVTFIALTALGASFPLMVGQVDISTGRVAGFAGIIMSSMVVEHGMGALPAILLALVACLIVGVINGILVVYLEVPDFVATMGTLYMVGGARYLFVKGYQFSLNTQENFPLVEIFDGRYLGMPLYFWIMVLIFVLVYIIIKKTLWGRRLLATGDNREVAALAGINTNKMRMEAYMISAFLAAIAGLLITLDVGIGLPETGDGWEFRAIAGCVVGGVSLAGGKGSPLGVLIGTALVFVAENAIIFLGCPATMKVAVQGLLMAGAVLIDLYRQKRKVPA</sequence>
<keyword evidence="5" id="KW-0997">Cell inner membrane</keyword>
<evidence type="ECO:0000256" key="2">
    <source>
        <dbReference type="ARBA" id="ARBA00011262"/>
    </source>
</evidence>
<keyword evidence="8 11" id="KW-0472">Membrane</keyword>
<evidence type="ECO:0000256" key="7">
    <source>
        <dbReference type="ARBA" id="ARBA00022989"/>
    </source>
</evidence>
<evidence type="ECO:0000256" key="8">
    <source>
        <dbReference type="ARBA" id="ARBA00023136"/>
    </source>
</evidence>
<dbReference type="Pfam" id="PF02653">
    <property type="entry name" value="BPD_transp_2"/>
    <property type="match status" value="1"/>
</dbReference>
<keyword evidence="7 11" id="KW-1133">Transmembrane helix</keyword>
<accession>A0ABV1FJP7</accession>
<comment type="function">
    <text evidence="9">Part of the ABC transporter complex LsrABCD involved in autoinducer 2 (AI-2) import. Probably responsible for the translocation of the substrate across the membrane.</text>
</comment>
<feature type="transmembrane region" description="Helical" evidence="11">
    <location>
        <begin position="102"/>
        <end position="126"/>
    </location>
</feature>
<organism evidence="12 13">
    <name type="scientific">Laedolimicola intestinihominis</name>
    <dbReference type="NCBI Taxonomy" id="3133166"/>
    <lineage>
        <taxon>Bacteria</taxon>
        <taxon>Bacillati</taxon>
        <taxon>Bacillota</taxon>
        <taxon>Clostridia</taxon>
        <taxon>Lachnospirales</taxon>
        <taxon>Lachnospiraceae</taxon>
        <taxon>Laedolimicola</taxon>
    </lineage>
</organism>
<dbReference type="RefSeq" id="WP_349165005.1">
    <property type="nucleotide sequence ID" value="NZ_JBBMFE010000012.1"/>
</dbReference>
<feature type="transmembrane region" description="Helical" evidence="11">
    <location>
        <begin position="226"/>
        <end position="249"/>
    </location>
</feature>
<dbReference type="PANTHER" id="PTHR32196:SF29">
    <property type="entry name" value="AUTOINDUCER 2 IMPORT SYSTEM PERMEASE PROTEIN LSRC"/>
    <property type="match status" value="1"/>
</dbReference>
<feature type="transmembrane region" description="Helical" evidence="11">
    <location>
        <begin position="279"/>
        <end position="298"/>
    </location>
</feature>
<reference evidence="12 13" key="1">
    <citation type="submission" date="2024-03" db="EMBL/GenBank/DDBJ databases">
        <title>Human intestinal bacterial collection.</title>
        <authorList>
            <person name="Pauvert C."/>
            <person name="Hitch T.C.A."/>
            <person name="Clavel T."/>
        </authorList>
    </citation>
    <scope>NUCLEOTIDE SEQUENCE [LARGE SCALE GENOMIC DNA]</scope>
    <source>
        <strain evidence="12 13">CLA-AA-H132</strain>
    </source>
</reference>
<feature type="transmembrane region" description="Helical" evidence="11">
    <location>
        <begin position="51"/>
        <end position="72"/>
    </location>
</feature>
<evidence type="ECO:0000256" key="11">
    <source>
        <dbReference type="SAM" id="Phobius"/>
    </source>
</evidence>
<evidence type="ECO:0000256" key="4">
    <source>
        <dbReference type="ARBA" id="ARBA00022475"/>
    </source>
</evidence>
<keyword evidence="3" id="KW-0813">Transport</keyword>
<evidence type="ECO:0000256" key="5">
    <source>
        <dbReference type="ARBA" id="ARBA00022519"/>
    </source>
</evidence>
<feature type="transmembrane region" description="Helical" evidence="11">
    <location>
        <begin position="177"/>
        <end position="193"/>
    </location>
</feature>
<comment type="caution">
    <text evidence="12">The sequence shown here is derived from an EMBL/GenBank/DDBJ whole genome shotgun (WGS) entry which is preliminary data.</text>
</comment>
<feature type="transmembrane region" description="Helical" evidence="11">
    <location>
        <begin position="23"/>
        <end position="39"/>
    </location>
</feature>
<evidence type="ECO:0000313" key="13">
    <source>
        <dbReference type="Proteomes" id="UP001438008"/>
    </source>
</evidence>
<proteinExistence type="predicted"/>
<feature type="transmembrane region" description="Helical" evidence="11">
    <location>
        <begin position="78"/>
        <end position="95"/>
    </location>
</feature>
<evidence type="ECO:0000256" key="1">
    <source>
        <dbReference type="ARBA" id="ARBA00004651"/>
    </source>
</evidence>
<dbReference type="PANTHER" id="PTHR32196">
    <property type="entry name" value="ABC TRANSPORTER PERMEASE PROTEIN YPHD-RELATED-RELATED"/>
    <property type="match status" value="1"/>
</dbReference>
<evidence type="ECO:0000256" key="3">
    <source>
        <dbReference type="ARBA" id="ARBA00022448"/>
    </source>
</evidence>
<evidence type="ECO:0000313" key="12">
    <source>
        <dbReference type="EMBL" id="MEQ2473278.1"/>
    </source>
</evidence>
<keyword evidence="6 11" id="KW-0812">Transmembrane</keyword>
<gene>
    <name evidence="12" type="ORF">WMO29_12395</name>
</gene>
<dbReference type="InterPro" id="IPR001851">
    <property type="entry name" value="ABC_transp_permease"/>
</dbReference>
<dbReference type="Proteomes" id="UP001438008">
    <property type="component" value="Unassembled WGS sequence"/>
</dbReference>
<protein>
    <recommendedName>
        <fullName evidence="10">Autoinducer 2 import system permease protein LsrC</fullName>
    </recommendedName>
</protein>
<comment type="subcellular location">
    <subcellularLocation>
        <location evidence="1">Cell membrane</location>
        <topology evidence="1">Multi-pass membrane protein</topology>
    </subcellularLocation>
</comment>
<keyword evidence="13" id="KW-1185">Reference proteome</keyword>
<name>A0ABV1FJP7_9FIRM</name>
<keyword evidence="4" id="KW-1003">Cell membrane</keyword>
<comment type="subunit">
    <text evidence="2">The complex is composed of two ATP-binding proteins (LsrA), two transmembrane proteins (LsrC and LsrD) and a solute-binding protein (LsrB).</text>
</comment>
<evidence type="ECO:0000256" key="6">
    <source>
        <dbReference type="ARBA" id="ARBA00022692"/>
    </source>
</evidence>